<accession>A0A835H385</accession>
<dbReference type="PANTHER" id="PTHR44259">
    <property type="entry name" value="OS07G0183000 PROTEIN-RELATED"/>
    <property type="match status" value="1"/>
</dbReference>
<gene>
    <name evidence="2" type="ORF">IFM89_012583</name>
</gene>
<proteinExistence type="predicted"/>
<dbReference type="Pfam" id="PF03478">
    <property type="entry name" value="Beta-prop_KIB1-4"/>
    <property type="match status" value="1"/>
</dbReference>
<comment type="caution">
    <text evidence="2">The sequence shown here is derived from an EMBL/GenBank/DDBJ whole genome shotgun (WGS) entry which is preliminary data.</text>
</comment>
<dbReference type="AlphaFoldDB" id="A0A835H385"/>
<dbReference type="Proteomes" id="UP000631114">
    <property type="component" value="Unassembled WGS sequence"/>
</dbReference>
<dbReference type="InterPro" id="IPR005174">
    <property type="entry name" value="KIB1-4_b-propeller"/>
</dbReference>
<sequence length="296" mass="33429">MQLLHPFSKKVVHLPPFTKLPYAFGTQTDENGVLSYQFGRIMNEHISDWSPNNARDLLLFKAITSSNPDPDSSHSPIVIIINMENSRRSLSYRRPGKDVYWSRVPGFHLNYDDFTFYKGDFYVLDCNGEVGIVKGLDGDGSSPFISPLSLREYDDTLEAGEESLYNLVATSTDLLKVIRDYNDWVDEDSESYGTTKGFRVFKLDFSCTKAPKWVVTKNIGDCALFLGTNNSFSVVPSDFPGCRCNCIYFTSHDVETLDYSGHDKGIFSLDDCMIEGVCPIDCKTICPRPLWYSTNP</sequence>
<keyword evidence="3" id="KW-1185">Reference proteome</keyword>
<reference evidence="2 3" key="1">
    <citation type="submission" date="2020-10" db="EMBL/GenBank/DDBJ databases">
        <title>The Coptis chinensis genome and diversification of protoberbering-type alkaloids.</title>
        <authorList>
            <person name="Wang B."/>
            <person name="Shu S."/>
            <person name="Song C."/>
            <person name="Liu Y."/>
        </authorList>
    </citation>
    <scope>NUCLEOTIDE SEQUENCE [LARGE SCALE GENOMIC DNA]</scope>
    <source>
        <strain evidence="2">HL-2020</strain>
        <tissue evidence="2">Leaf</tissue>
    </source>
</reference>
<dbReference type="PANTHER" id="PTHR44259:SF114">
    <property type="entry name" value="OS06G0707300 PROTEIN"/>
    <property type="match status" value="1"/>
</dbReference>
<dbReference type="EMBL" id="JADFTS010000008">
    <property type="protein sequence ID" value="KAF9592154.1"/>
    <property type="molecule type" value="Genomic_DNA"/>
</dbReference>
<evidence type="ECO:0000313" key="3">
    <source>
        <dbReference type="Proteomes" id="UP000631114"/>
    </source>
</evidence>
<organism evidence="2 3">
    <name type="scientific">Coptis chinensis</name>
    <dbReference type="NCBI Taxonomy" id="261450"/>
    <lineage>
        <taxon>Eukaryota</taxon>
        <taxon>Viridiplantae</taxon>
        <taxon>Streptophyta</taxon>
        <taxon>Embryophyta</taxon>
        <taxon>Tracheophyta</taxon>
        <taxon>Spermatophyta</taxon>
        <taxon>Magnoliopsida</taxon>
        <taxon>Ranunculales</taxon>
        <taxon>Ranunculaceae</taxon>
        <taxon>Coptidoideae</taxon>
        <taxon>Coptis</taxon>
    </lineage>
</organism>
<protein>
    <recommendedName>
        <fullName evidence="1">KIB1-4 beta-propeller domain-containing protein</fullName>
    </recommendedName>
</protein>
<name>A0A835H385_9MAGN</name>
<evidence type="ECO:0000259" key="1">
    <source>
        <dbReference type="Pfam" id="PF03478"/>
    </source>
</evidence>
<dbReference type="OrthoDB" id="1855887at2759"/>
<evidence type="ECO:0000313" key="2">
    <source>
        <dbReference type="EMBL" id="KAF9592154.1"/>
    </source>
</evidence>
<dbReference type="InterPro" id="IPR050942">
    <property type="entry name" value="F-box_BR-signaling"/>
</dbReference>
<feature type="domain" description="KIB1-4 beta-propeller" evidence="1">
    <location>
        <begin position="1"/>
        <end position="268"/>
    </location>
</feature>